<dbReference type="AlphaFoldDB" id="A0A0D2N0J6"/>
<organism evidence="1 2">
    <name type="scientific">Hypholoma sublateritium (strain FD-334 SS-4)</name>
    <dbReference type="NCBI Taxonomy" id="945553"/>
    <lineage>
        <taxon>Eukaryota</taxon>
        <taxon>Fungi</taxon>
        <taxon>Dikarya</taxon>
        <taxon>Basidiomycota</taxon>
        <taxon>Agaricomycotina</taxon>
        <taxon>Agaricomycetes</taxon>
        <taxon>Agaricomycetidae</taxon>
        <taxon>Agaricales</taxon>
        <taxon>Agaricineae</taxon>
        <taxon>Strophariaceae</taxon>
        <taxon>Hypholoma</taxon>
    </lineage>
</organism>
<evidence type="ECO:0000313" key="2">
    <source>
        <dbReference type="Proteomes" id="UP000054270"/>
    </source>
</evidence>
<keyword evidence="2" id="KW-1185">Reference proteome</keyword>
<dbReference type="Proteomes" id="UP000054270">
    <property type="component" value="Unassembled WGS sequence"/>
</dbReference>
<sequence>MALSCLQTLLEDYKVWRTLIIQRLWSTSSIQWSDIFLNGCICWLCECFYIRRCWKAIAMGIAFRSGVLEDTNETLTAGRFLLPSWSPFPVGYLDLWC</sequence>
<reference evidence="2" key="1">
    <citation type="submission" date="2014-04" db="EMBL/GenBank/DDBJ databases">
        <title>Evolutionary Origins and Diversification of the Mycorrhizal Mutualists.</title>
        <authorList>
            <consortium name="DOE Joint Genome Institute"/>
            <consortium name="Mycorrhizal Genomics Consortium"/>
            <person name="Kohler A."/>
            <person name="Kuo A."/>
            <person name="Nagy L.G."/>
            <person name="Floudas D."/>
            <person name="Copeland A."/>
            <person name="Barry K.W."/>
            <person name="Cichocki N."/>
            <person name="Veneault-Fourrey C."/>
            <person name="LaButti K."/>
            <person name="Lindquist E.A."/>
            <person name="Lipzen A."/>
            <person name="Lundell T."/>
            <person name="Morin E."/>
            <person name="Murat C."/>
            <person name="Riley R."/>
            <person name="Ohm R."/>
            <person name="Sun H."/>
            <person name="Tunlid A."/>
            <person name="Henrissat B."/>
            <person name="Grigoriev I.V."/>
            <person name="Hibbett D.S."/>
            <person name="Martin F."/>
        </authorList>
    </citation>
    <scope>NUCLEOTIDE SEQUENCE [LARGE SCALE GENOMIC DNA]</scope>
    <source>
        <strain evidence="2">FD-334 SS-4</strain>
    </source>
</reference>
<dbReference type="EMBL" id="KN817518">
    <property type="protein sequence ID" value="KJA29918.1"/>
    <property type="molecule type" value="Genomic_DNA"/>
</dbReference>
<evidence type="ECO:0000313" key="1">
    <source>
        <dbReference type="EMBL" id="KJA29918.1"/>
    </source>
</evidence>
<dbReference type="STRING" id="945553.A0A0D2N0J6"/>
<protein>
    <submittedName>
        <fullName evidence="1">Uncharacterized protein</fullName>
    </submittedName>
</protein>
<gene>
    <name evidence="1" type="ORF">HYPSUDRAFT_246273</name>
</gene>
<name>A0A0D2N0J6_HYPSF</name>
<proteinExistence type="predicted"/>
<dbReference type="OrthoDB" id="3251949at2759"/>
<accession>A0A0D2N0J6</accession>